<dbReference type="Gene3D" id="2.80.10.50">
    <property type="match status" value="1"/>
</dbReference>
<feature type="region of interest" description="Disordered" evidence="7">
    <location>
        <begin position="588"/>
        <end position="608"/>
    </location>
</feature>
<keyword evidence="6" id="KW-0539">Nucleus</keyword>
<dbReference type="Gene3D" id="2.60.40.10">
    <property type="entry name" value="Immunoglobulins"/>
    <property type="match status" value="1"/>
</dbReference>
<name>A0A8H5F348_9AGAR</name>
<dbReference type="Pfam" id="PF09270">
    <property type="entry name" value="BTD"/>
    <property type="match status" value="1"/>
</dbReference>
<dbReference type="SUPFAM" id="SSF49417">
    <property type="entry name" value="p53-like transcription factors"/>
    <property type="match status" value="1"/>
</dbReference>
<feature type="domain" description="Beta-trefoil DNA-binding" evidence="10">
    <location>
        <begin position="522"/>
        <end position="835"/>
    </location>
</feature>
<dbReference type="EMBL" id="JAACJJ010000028">
    <property type="protein sequence ID" value="KAF5321929.1"/>
    <property type="molecule type" value="Genomic_DNA"/>
</dbReference>
<evidence type="ECO:0000259" key="9">
    <source>
        <dbReference type="SMART" id="SM01267"/>
    </source>
</evidence>
<evidence type="ECO:0000256" key="5">
    <source>
        <dbReference type="ARBA" id="ARBA00023163"/>
    </source>
</evidence>
<dbReference type="Proteomes" id="UP000567179">
    <property type="component" value="Unassembled WGS sequence"/>
</dbReference>
<dbReference type="GO" id="GO:0000978">
    <property type="term" value="F:RNA polymerase II cis-regulatory region sequence-specific DNA binding"/>
    <property type="evidence" value="ECO:0007669"/>
    <property type="project" value="InterPro"/>
</dbReference>
<feature type="compositionally biased region" description="Pro residues" evidence="7">
    <location>
        <begin position="593"/>
        <end position="608"/>
    </location>
</feature>
<feature type="compositionally biased region" description="Polar residues" evidence="7">
    <location>
        <begin position="814"/>
        <end position="829"/>
    </location>
</feature>
<dbReference type="InterPro" id="IPR037095">
    <property type="entry name" value="RBP-J/Cbf11_DNA-bd_sf"/>
</dbReference>
<evidence type="ECO:0000256" key="2">
    <source>
        <dbReference type="ARBA" id="ARBA00009704"/>
    </source>
</evidence>
<dbReference type="Gene3D" id="2.60.40.1450">
    <property type="entry name" value="LAG1, DNA binding domain"/>
    <property type="match status" value="1"/>
</dbReference>
<feature type="transmembrane region" description="Helical" evidence="8">
    <location>
        <begin position="1087"/>
        <end position="1106"/>
    </location>
</feature>
<feature type="region of interest" description="Disordered" evidence="7">
    <location>
        <begin position="524"/>
        <end position="563"/>
    </location>
</feature>
<comment type="similarity">
    <text evidence="2">Belongs to the Su(H) family.</text>
</comment>
<feature type="region of interest" description="Disordered" evidence="7">
    <location>
        <begin position="734"/>
        <end position="832"/>
    </location>
</feature>
<gene>
    <name evidence="11" type="ORF">D9619_001564</name>
</gene>
<keyword evidence="4" id="KW-0238">DNA-binding</keyword>
<dbReference type="InterPro" id="IPR036358">
    <property type="entry name" value="BTD_sf"/>
</dbReference>
<reference evidence="11 12" key="1">
    <citation type="journal article" date="2020" name="ISME J.">
        <title>Uncovering the hidden diversity of litter-decomposition mechanisms in mushroom-forming fungi.</title>
        <authorList>
            <person name="Floudas D."/>
            <person name="Bentzer J."/>
            <person name="Ahren D."/>
            <person name="Johansson T."/>
            <person name="Persson P."/>
            <person name="Tunlid A."/>
        </authorList>
    </citation>
    <scope>NUCLEOTIDE SEQUENCE [LARGE SCALE GENOMIC DNA]</scope>
    <source>
        <strain evidence="11 12">CBS 101986</strain>
    </source>
</reference>
<dbReference type="InterPro" id="IPR008967">
    <property type="entry name" value="p53-like_TF_DNA-bd_sf"/>
</dbReference>
<comment type="subcellular location">
    <subcellularLocation>
        <location evidence="1">Nucleus</location>
    </subcellularLocation>
</comment>
<keyword evidence="5" id="KW-0804">Transcription</keyword>
<dbReference type="SMART" id="SM01267">
    <property type="entry name" value="LAG1_DNAbind"/>
    <property type="match status" value="1"/>
</dbReference>
<feature type="compositionally biased region" description="Polar residues" evidence="7">
    <location>
        <begin position="1229"/>
        <end position="1244"/>
    </location>
</feature>
<dbReference type="OrthoDB" id="5600360at2759"/>
<keyword evidence="8" id="KW-1133">Transmembrane helix</keyword>
<evidence type="ECO:0000256" key="8">
    <source>
        <dbReference type="SAM" id="Phobius"/>
    </source>
</evidence>
<dbReference type="AlphaFoldDB" id="A0A8H5F348"/>
<evidence type="ECO:0000256" key="7">
    <source>
        <dbReference type="SAM" id="MobiDB-lite"/>
    </source>
</evidence>
<evidence type="ECO:0000256" key="6">
    <source>
        <dbReference type="ARBA" id="ARBA00023242"/>
    </source>
</evidence>
<dbReference type="InterPro" id="IPR015350">
    <property type="entry name" value="Beta-trefoil_DNA-bd_dom"/>
</dbReference>
<dbReference type="SMART" id="SM01268">
    <property type="entry name" value="BTD"/>
    <property type="match status" value="1"/>
</dbReference>
<evidence type="ECO:0000256" key="1">
    <source>
        <dbReference type="ARBA" id="ARBA00004123"/>
    </source>
</evidence>
<feature type="domain" description="RBP-J/Cbf11/Cbf12 DNA binding" evidence="9">
    <location>
        <begin position="386"/>
        <end position="538"/>
    </location>
</feature>
<dbReference type="SUPFAM" id="SSF110217">
    <property type="entry name" value="DNA-binding protein LAG-1 (CSL)"/>
    <property type="match status" value="1"/>
</dbReference>
<dbReference type="InterPro" id="IPR040159">
    <property type="entry name" value="CLS_fam"/>
</dbReference>
<feature type="region of interest" description="Disordered" evidence="7">
    <location>
        <begin position="271"/>
        <end position="295"/>
    </location>
</feature>
<feature type="compositionally biased region" description="Low complexity" evidence="7">
    <location>
        <begin position="736"/>
        <end position="749"/>
    </location>
</feature>
<keyword evidence="3" id="KW-0805">Transcription regulation</keyword>
<evidence type="ECO:0000313" key="11">
    <source>
        <dbReference type="EMBL" id="KAF5321929.1"/>
    </source>
</evidence>
<feature type="region of interest" description="Disordered" evidence="7">
    <location>
        <begin position="1222"/>
        <end position="1272"/>
    </location>
</feature>
<dbReference type="InterPro" id="IPR013783">
    <property type="entry name" value="Ig-like_fold"/>
</dbReference>
<evidence type="ECO:0000256" key="3">
    <source>
        <dbReference type="ARBA" id="ARBA00023015"/>
    </source>
</evidence>
<feature type="region of interest" description="Disordered" evidence="7">
    <location>
        <begin position="113"/>
        <end position="132"/>
    </location>
</feature>
<evidence type="ECO:0000256" key="4">
    <source>
        <dbReference type="ARBA" id="ARBA00023125"/>
    </source>
</evidence>
<comment type="caution">
    <text evidence="11">The sequence shown here is derived from an EMBL/GenBank/DDBJ whole genome shotgun (WGS) entry which is preliminary data.</text>
</comment>
<dbReference type="GO" id="GO:0005634">
    <property type="term" value="C:nucleus"/>
    <property type="evidence" value="ECO:0007669"/>
    <property type="project" value="UniProtKB-SubCell"/>
</dbReference>
<evidence type="ECO:0000259" key="10">
    <source>
        <dbReference type="SMART" id="SM01268"/>
    </source>
</evidence>
<dbReference type="InterPro" id="IPR015351">
    <property type="entry name" value="RBP-J/Cbf11/Cbf12_DNA-bd"/>
</dbReference>
<keyword evidence="8" id="KW-0472">Membrane</keyword>
<proteinExistence type="inferred from homology"/>
<protein>
    <submittedName>
        <fullName evidence="11">Uncharacterized protein</fullName>
    </submittedName>
</protein>
<dbReference type="Pfam" id="PF09271">
    <property type="entry name" value="LAG1-DNAbind"/>
    <property type="match status" value="1"/>
</dbReference>
<dbReference type="FunFam" id="2.60.40.1450:FF:000003">
    <property type="entry name" value="Related to J kappa-recombination signal binding protein"/>
    <property type="match status" value="1"/>
</dbReference>
<dbReference type="PANTHER" id="PTHR10665">
    <property type="entry name" value="RECOMBINING BINDING PROTEIN SUPPRESSOR OF HAIRLESS"/>
    <property type="match status" value="1"/>
</dbReference>
<feature type="region of interest" description="Disordered" evidence="7">
    <location>
        <begin position="15"/>
        <end position="36"/>
    </location>
</feature>
<sequence length="1272" mass="136951">MFRSWIEDMRFSADAAEHDAHGPQPIGGRDRIRSGEGKLQPKLGFVKTVAQHARKANCRPTKMSLDFHPPNNHYAPHDIDQPFPIHNQDSAPAASPAHPHLTPAHLQHHPFEQTEGMDTNDHPSYGLFNDATSPTAFSSQRYRTNASSSSSLNHGFGMNSESIYSQESFAGSVPSFNGSNGSNPYDLINNFSSGKVSPHTPSDSVTSLHHPAGFPPSIAGKDYTPQSYDMHESRRLPAGNGYSNEYSDEYSIGGMNNNVPFGSGGIQPFDRRYGPGPQDRYSHSNAPSNGLPHMSNGHGSDMRGVAPHATLPFRESPVSPYGDEMPYMAGHQYPETRMHAVDEAIARMKLGHPPMMGASNDLQTFIRPFLEPYVRTPNRLAYGERTVIVMSSKVAQKSYGTEKRFLCPPPTAIMIGNSWWSDVMRRGEEPKLCPPRVVVSISGEPAPQEGTIEWTGSSGKSFDISDPPTGTTYIGRCVGKQLFISDVDEKKKKVEALVKITAPASDDEPERIIGIFPSRPIKVISKPSKKRQSAKNLERSGSSFKGSDGAPLMGLDQRSRSSTPSFIARTASWDPFVMYIVDVNKPAGAGLDSPPPPPPQPEYPSPPPNAIPFTNNGSQIPIYYNQTVVLQCLTSGVVSPVLIIRKVDHQTTVVGGGLQEGAKGIADHYCCPGEVCGDPVSQLHKIAFEVHDATKGMPEPGTPGQTGAFLSCMGEKVNTYRPIEGRQWNASVVNGPASPTLPTSPISPTVGSSSTVSEYFSHPGNADSAPGSPSASEFLPSNDGGRVMKKPKRSTSSAGGPPKPIAKGRRRPSSAGSVSSRRGNGNDGASSGALWQVDIGETSVWTIVGTDQIRYNFYVPPVLFDNQHAPSTGSFPIPSKPVTPFPGVVKYLPPDRAAEAPKASCASSRAVLAKPNPHASKMLTVYGENFSKADPVSVFFGSEPSPYVEVRCTEVLGCLPPESQIVKRRPIILHTPPIVVNHVVAYSLASGASTRIDGASCNGLNIHKTPYHSRPSTLIVSFSTTSYRCPIPFATSSATMNFSSYASEVTTQLSQISPSSIPGTLWAYYLTYLVFYEPDSWVAKIAYTFRILALLVALPIIILALLDLASYGIARSLGVIDDVKASTSDKSTIHATTASQPQPPLIQVNGIDTPGYESAFSSDSDRDSISVDHVHHNRMLRSPLSASMTEDEVDLAGSQPSLYYVGEDSSKLSGVDVFSPAASMPPSPTISRSNLAYSHSTNNKSDGHLEQSLRRRAPLDGLAPLKESTDDH</sequence>
<keyword evidence="8" id="KW-0812">Transmembrane</keyword>
<keyword evidence="12" id="KW-1185">Reference proteome</keyword>
<organism evidence="11 12">
    <name type="scientific">Psilocybe cf. subviscida</name>
    <dbReference type="NCBI Taxonomy" id="2480587"/>
    <lineage>
        <taxon>Eukaryota</taxon>
        <taxon>Fungi</taxon>
        <taxon>Dikarya</taxon>
        <taxon>Basidiomycota</taxon>
        <taxon>Agaricomycotina</taxon>
        <taxon>Agaricomycetes</taxon>
        <taxon>Agaricomycetidae</taxon>
        <taxon>Agaricales</taxon>
        <taxon>Agaricineae</taxon>
        <taxon>Strophariaceae</taxon>
        <taxon>Psilocybe</taxon>
    </lineage>
</organism>
<accession>A0A8H5F348</accession>
<evidence type="ECO:0000313" key="12">
    <source>
        <dbReference type="Proteomes" id="UP000567179"/>
    </source>
</evidence>
<dbReference type="GO" id="GO:0001228">
    <property type="term" value="F:DNA-binding transcription activator activity, RNA polymerase II-specific"/>
    <property type="evidence" value="ECO:0007669"/>
    <property type="project" value="InterPro"/>
</dbReference>